<sequence>MQTGGPPAPQLTLVEAVPADARCRAVGRSGRRDMQPAPMSIDPRRLGFPVEVTCEAPGYLTTTEILHPRPLPDVLTAAQARRPFSPMADLAPAAGAPAGSQVPFRLIVPLRGGFFETATDRAAFYEALLDDRLKRWTALQHQAEADCSRPGTSRAGASSTSPPEVCRRAYAWLRDQRDADLRKLEIDRRRATFR</sequence>
<proteinExistence type="predicted"/>
<dbReference type="AlphaFoldDB" id="A0A8G2BLG0"/>
<feature type="region of interest" description="Disordered" evidence="1">
    <location>
        <begin position="144"/>
        <end position="163"/>
    </location>
</feature>
<evidence type="ECO:0000313" key="3">
    <source>
        <dbReference type="Proteomes" id="UP000198615"/>
    </source>
</evidence>
<protein>
    <submittedName>
        <fullName evidence="2">Uncharacterized protein</fullName>
    </submittedName>
</protein>
<reference evidence="2 3" key="1">
    <citation type="submission" date="2016-10" db="EMBL/GenBank/DDBJ databases">
        <authorList>
            <person name="Varghese N."/>
            <person name="Submissions S."/>
        </authorList>
    </citation>
    <scope>NUCLEOTIDE SEQUENCE [LARGE SCALE GENOMIC DNA]</scope>
    <source>
        <strain evidence="2 3">DSM 18839</strain>
    </source>
</reference>
<organism evidence="2 3">
    <name type="scientific">Thalassobaculum litoreum DSM 18839</name>
    <dbReference type="NCBI Taxonomy" id="1123362"/>
    <lineage>
        <taxon>Bacteria</taxon>
        <taxon>Pseudomonadati</taxon>
        <taxon>Pseudomonadota</taxon>
        <taxon>Alphaproteobacteria</taxon>
        <taxon>Rhodospirillales</taxon>
        <taxon>Thalassobaculaceae</taxon>
        <taxon>Thalassobaculum</taxon>
    </lineage>
</organism>
<name>A0A8G2BLG0_9PROT</name>
<dbReference type="Proteomes" id="UP000198615">
    <property type="component" value="Unassembled WGS sequence"/>
</dbReference>
<evidence type="ECO:0000313" key="2">
    <source>
        <dbReference type="EMBL" id="SDF95365.1"/>
    </source>
</evidence>
<accession>A0A8G2BLG0</accession>
<keyword evidence="3" id="KW-1185">Reference proteome</keyword>
<evidence type="ECO:0000256" key="1">
    <source>
        <dbReference type="SAM" id="MobiDB-lite"/>
    </source>
</evidence>
<gene>
    <name evidence="2" type="ORF">SAMN05660686_02883</name>
</gene>
<comment type="caution">
    <text evidence="2">The sequence shown here is derived from an EMBL/GenBank/DDBJ whole genome shotgun (WGS) entry which is preliminary data.</text>
</comment>
<dbReference type="EMBL" id="FNBW01000008">
    <property type="protein sequence ID" value="SDF95365.1"/>
    <property type="molecule type" value="Genomic_DNA"/>
</dbReference>